<dbReference type="PANTHER" id="PTHR46361:SF3">
    <property type="entry name" value="ELECTRON CARRIER_ PROTEIN DISULFIDE OXIDOREDUCTASE"/>
    <property type="match status" value="1"/>
</dbReference>
<sequence length="244" mass="27694">MATTGKKEDIMILNPDPPPKQETGNVSATKLSQQLQKLMLRMKGECMQEDGKGVDYSKLKDSPSFKEYKQEVAQLHEVELSELTDTQTKVFFINLYNALTIHGLGVMDTLPKSVLDVGQFWKITCYKIGKNVYSLDNMEHGILRGNRPHPATIDKPFDSDDPRLKYALKQLDPRIHFALVCGAVSCPAINVYTETNIDAALDSATKNFCAQEVSMFNEFDEIWLSRIFQWYRSDFGVTEIDVIK</sequence>
<dbReference type="InterPro" id="IPR006869">
    <property type="entry name" value="DUF547"/>
</dbReference>
<dbReference type="EMBL" id="NEDP02002988">
    <property type="protein sequence ID" value="OWF49707.1"/>
    <property type="molecule type" value="Genomic_DNA"/>
</dbReference>
<accession>A0A210QLU5</accession>
<evidence type="ECO:0000256" key="1">
    <source>
        <dbReference type="SAM" id="MobiDB-lite"/>
    </source>
</evidence>
<dbReference type="Proteomes" id="UP000242188">
    <property type="component" value="Unassembled WGS sequence"/>
</dbReference>
<dbReference type="Pfam" id="PF04784">
    <property type="entry name" value="DUF547"/>
    <property type="match status" value="1"/>
</dbReference>
<feature type="compositionally biased region" description="Basic and acidic residues" evidence="1">
    <location>
        <begin position="1"/>
        <end position="10"/>
    </location>
</feature>
<organism evidence="3 4">
    <name type="scientific">Mizuhopecten yessoensis</name>
    <name type="common">Japanese scallop</name>
    <name type="synonym">Patinopecten yessoensis</name>
    <dbReference type="NCBI Taxonomy" id="6573"/>
    <lineage>
        <taxon>Eukaryota</taxon>
        <taxon>Metazoa</taxon>
        <taxon>Spiralia</taxon>
        <taxon>Lophotrochozoa</taxon>
        <taxon>Mollusca</taxon>
        <taxon>Bivalvia</taxon>
        <taxon>Autobranchia</taxon>
        <taxon>Pteriomorphia</taxon>
        <taxon>Pectinida</taxon>
        <taxon>Pectinoidea</taxon>
        <taxon>Pectinidae</taxon>
        <taxon>Mizuhopecten</taxon>
    </lineage>
</organism>
<dbReference type="STRING" id="6573.A0A210QLU5"/>
<gene>
    <name evidence="3" type="ORF">KP79_PYT18656</name>
</gene>
<evidence type="ECO:0000313" key="4">
    <source>
        <dbReference type="Proteomes" id="UP000242188"/>
    </source>
</evidence>
<feature type="domain" description="DUF547" evidence="2">
    <location>
        <begin position="81"/>
        <end position="208"/>
    </location>
</feature>
<dbReference type="AlphaFoldDB" id="A0A210QLU5"/>
<dbReference type="OrthoDB" id="418495at2759"/>
<evidence type="ECO:0000259" key="2">
    <source>
        <dbReference type="Pfam" id="PF04784"/>
    </source>
</evidence>
<keyword evidence="4" id="KW-1185">Reference proteome</keyword>
<protein>
    <recommendedName>
        <fullName evidence="2">DUF547 domain-containing protein</fullName>
    </recommendedName>
</protein>
<reference evidence="3 4" key="1">
    <citation type="journal article" date="2017" name="Nat. Ecol. Evol.">
        <title>Scallop genome provides insights into evolution of bilaterian karyotype and development.</title>
        <authorList>
            <person name="Wang S."/>
            <person name="Zhang J."/>
            <person name="Jiao W."/>
            <person name="Li J."/>
            <person name="Xun X."/>
            <person name="Sun Y."/>
            <person name="Guo X."/>
            <person name="Huan P."/>
            <person name="Dong B."/>
            <person name="Zhang L."/>
            <person name="Hu X."/>
            <person name="Sun X."/>
            <person name="Wang J."/>
            <person name="Zhao C."/>
            <person name="Wang Y."/>
            <person name="Wang D."/>
            <person name="Huang X."/>
            <person name="Wang R."/>
            <person name="Lv J."/>
            <person name="Li Y."/>
            <person name="Zhang Z."/>
            <person name="Liu B."/>
            <person name="Lu W."/>
            <person name="Hui Y."/>
            <person name="Liang J."/>
            <person name="Zhou Z."/>
            <person name="Hou R."/>
            <person name="Li X."/>
            <person name="Liu Y."/>
            <person name="Li H."/>
            <person name="Ning X."/>
            <person name="Lin Y."/>
            <person name="Zhao L."/>
            <person name="Xing Q."/>
            <person name="Dou J."/>
            <person name="Li Y."/>
            <person name="Mao J."/>
            <person name="Guo H."/>
            <person name="Dou H."/>
            <person name="Li T."/>
            <person name="Mu C."/>
            <person name="Jiang W."/>
            <person name="Fu Q."/>
            <person name="Fu X."/>
            <person name="Miao Y."/>
            <person name="Liu J."/>
            <person name="Yu Q."/>
            <person name="Li R."/>
            <person name="Liao H."/>
            <person name="Li X."/>
            <person name="Kong Y."/>
            <person name="Jiang Z."/>
            <person name="Chourrout D."/>
            <person name="Li R."/>
            <person name="Bao Z."/>
        </authorList>
    </citation>
    <scope>NUCLEOTIDE SEQUENCE [LARGE SCALE GENOMIC DNA]</scope>
    <source>
        <strain evidence="3 4">PY_sf001</strain>
    </source>
</reference>
<evidence type="ECO:0000313" key="3">
    <source>
        <dbReference type="EMBL" id="OWF49707.1"/>
    </source>
</evidence>
<dbReference type="PANTHER" id="PTHR46361">
    <property type="entry name" value="ELECTRON CARRIER/ PROTEIN DISULFIDE OXIDOREDUCTASE"/>
    <property type="match status" value="1"/>
</dbReference>
<proteinExistence type="predicted"/>
<name>A0A210QLU5_MIZYE</name>
<feature type="region of interest" description="Disordered" evidence="1">
    <location>
        <begin position="1"/>
        <end position="27"/>
    </location>
</feature>
<comment type="caution">
    <text evidence="3">The sequence shown here is derived from an EMBL/GenBank/DDBJ whole genome shotgun (WGS) entry which is preliminary data.</text>
</comment>